<dbReference type="EMBL" id="JADJNC010000038">
    <property type="protein sequence ID" value="MBK7424632.1"/>
    <property type="molecule type" value="Genomic_DNA"/>
</dbReference>
<dbReference type="AlphaFoldDB" id="A0A9D7FFD7"/>
<protein>
    <submittedName>
        <fullName evidence="1">Uncharacterized protein</fullName>
    </submittedName>
</protein>
<proteinExistence type="predicted"/>
<dbReference type="Proteomes" id="UP000886602">
    <property type="component" value="Unassembled WGS sequence"/>
</dbReference>
<gene>
    <name evidence="1" type="ORF">IPJ48_16940</name>
</gene>
<accession>A0A9D7FFD7</accession>
<organism evidence="1 2">
    <name type="scientific">Candidatus Propionivibrio dominans</name>
    <dbReference type="NCBI Taxonomy" id="2954373"/>
    <lineage>
        <taxon>Bacteria</taxon>
        <taxon>Pseudomonadati</taxon>
        <taxon>Pseudomonadota</taxon>
        <taxon>Betaproteobacteria</taxon>
        <taxon>Rhodocyclales</taxon>
        <taxon>Rhodocyclaceae</taxon>
        <taxon>Propionivibrio</taxon>
    </lineage>
</organism>
<evidence type="ECO:0000313" key="1">
    <source>
        <dbReference type="EMBL" id="MBK7424632.1"/>
    </source>
</evidence>
<comment type="caution">
    <text evidence="1">The sequence shown here is derived from an EMBL/GenBank/DDBJ whole genome shotgun (WGS) entry which is preliminary data.</text>
</comment>
<reference evidence="1" key="1">
    <citation type="submission" date="2020-10" db="EMBL/GenBank/DDBJ databases">
        <title>Connecting structure to function with the recovery of over 1000 high-quality activated sludge metagenome-assembled genomes encoding full-length rRNA genes using long-read sequencing.</title>
        <authorList>
            <person name="Singleton C.M."/>
            <person name="Petriglieri F."/>
            <person name="Kristensen J.M."/>
            <person name="Kirkegaard R.H."/>
            <person name="Michaelsen T.Y."/>
            <person name="Andersen M.H."/>
            <person name="Karst S.M."/>
            <person name="Dueholm M.S."/>
            <person name="Nielsen P.H."/>
            <person name="Albertsen M."/>
        </authorList>
    </citation>
    <scope>NUCLEOTIDE SEQUENCE</scope>
    <source>
        <strain evidence="1">EsbW_18-Q3-R4-48_MAXAC.044</strain>
    </source>
</reference>
<name>A0A9D7FFD7_9RHOO</name>
<evidence type="ECO:0000313" key="2">
    <source>
        <dbReference type="Proteomes" id="UP000886602"/>
    </source>
</evidence>
<sequence>MANEWLRPELTWYRGSIRPYASLWSTLIRLGRLNRMRLCDLPDRPQSPYGIQNPRQTWYPLFNNYNHIDTEKLAHALGEPPQAFNWSHLGHISPWLWGYFSDRLRFCRACLKEGYHSSLYSLRLLHDCPIHGEALIDACTCGVSVSNKQTSNDFRRYGKCSCPDWRFLALNNWRQPTIDCGSADKLAPLAQLLDQLATVTVPNNSIWGQLPLPSICASLEIAYPDSLSRPEGHVNFTINKGGPFPIQRNATSTLTRHGAMKYWSDSPATWTYRAICRFIRRHVIRKRDRLCCGDAVPANFLETLQKVRSQPRFLAAYIEMRWAKSLESTVVERRWPYRRPDTGSATNVGYIGRLQLTGSPLELRKWCIRTSTSDWLEYHWTARAMLNQWLDAAEQSRSLLAGPPFEAIPQTPMLPSWSWSAQLLEGKICTFIERLHDRILAPKTQANSKQARVASREAGRQRLFNGVRQQCSGPCLTWSECDGWHVTLAYAPTLPGLKQHVLLGVSESKVAFWLYGCDGMFVTRLCSLRLQTSGKTPRQAIEQLRNCYKHHRKHLGMASNQ</sequence>